<protein>
    <submittedName>
        <fullName evidence="3">Uncharacterized protein</fullName>
    </submittedName>
</protein>
<proteinExistence type="predicted"/>
<dbReference type="KEGG" id="bfk:QN062_04790"/>
<gene>
    <name evidence="4" type="ORF">QN062_04790</name>
    <name evidence="3" type="ORF">QN216_08805</name>
    <name evidence="2" type="ORF">QN217_01660</name>
</gene>
<dbReference type="EMBL" id="CP129675">
    <property type="protein sequence ID" value="XDS46878.1"/>
    <property type="molecule type" value="Genomic_DNA"/>
</dbReference>
<organism evidence="3">
    <name type="scientific">Bifidobacterium fermentum</name>
    <dbReference type="NCBI Taxonomy" id="3059035"/>
    <lineage>
        <taxon>Bacteria</taxon>
        <taxon>Bacillati</taxon>
        <taxon>Actinomycetota</taxon>
        <taxon>Actinomycetes</taxon>
        <taxon>Bifidobacteriales</taxon>
        <taxon>Bifidobacteriaceae</taxon>
        <taxon>Bifidobacterium</taxon>
    </lineage>
</organism>
<dbReference type="EMBL" id="CP129683">
    <property type="protein sequence ID" value="XDS51484.1"/>
    <property type="molecule type" value="Genomic_DNA"/>
</dbReference>
<reference evidence="3" key="1">
    <citation type="submission" date="2023-07" db="EMBL/GenBank/DDBJ databases">
        <title>Bifidobacterium aquikefiriaerophilum sp. nov. and Bifidobacterium eccum sp. nov., isolated from water kefir.</title>
        <authorList>
            <person name="Breselge S."/>
            <person name="Bellassi P."/>
            <person name="Barcenilla C."/>
            <person name="Alvarez-Ordonez A."/>
            <person name="Morelli L."/>
            <person name="Cotter P.D."/>
        </authorList>
    </citation>
    <scope>NUCLEOTIDE SEQUENCE</scope>
    <source>
        <strain evidence="4">WK012_4_13</strain>
        <strain evidence="3">WK013_4_14</strain>
        <strain evidence="2">WK048_4_13</strain>
    </source>
</reference>
<evidence type="ECO:0000313" key="4">
    <source>
        <dbReference type="EMBL" id="XDS51484.1"/>
    </source>
</evidence>
<dbReference type="AlphaFoldDB" id="A0AB39UH15"/>
<accession>A0AB39UH15</accession>
<feature type="region of interest" description="Disordered" evidence="1">
    <location>
        <begin position="80"/>
        <end position="101"/>
    </location>
</feature>
<dbReference type="RefSeq" id="WP_369342447.1">
    <property type="nucleotide sequence ID" value="NZ_CP129675.1"/>
</dbReference>
<evidence type="ECO:0000256" key="1">
    <source>
        <dbReference type="SAM" id="MobiDB-lite"/>
    </source>
</evidence>
<name>A0AB39UH15_9BIFI</name>
<sequence>MITIRPKSGLSGFWATDDWGALPCFGEAFALVLGDLEALPAAEPLDALEATLEADLDAVLCDVLADADTDFDAEVDWDMPLDSGVDVDEDEGELDLSLEEG</sequence>
<dbReference type="EMBL" id="CP129682">
    <property type="protein sequence ID" value="XDS48415.1"/>
    <property type="molecule type" value="Genomic_DNA"/>
</dbReference>
<evidence type="ECO:0000313" key="3">
    <source>
        <dbReference type="EMBL" id="XDS48415.1"/>
    </source>
</evidence>
<evidence type="ECO:0000313" key="2">
    <source>
        <dbReference type="EMBL" id="XDS46878.1"/>
    </source>
</evidence>